<reference evidence="12" key="1">
    <citation type="submission" date="2023-09" db="EMBL/GenBank/DDBJ databases">
        <title>Undibacterium sp. 20NA77.5 isolated from freshwater.</title>
        <authorList>
            <person name="Le V."/>
            <person name="Ko S.-R."/>
            <person name="Ahn C.-Y."/>
            <person name="Oh H.-M."/>
        </authorList>
    </citation>
    <scope>NUCLEOTIDE SEQUENCE</scope>
    <source>
        <strain evidence="12">20NA77.5</strain>
    </source>
</reference>
<dbReference type="InterPro" id="IPR043137">
    <property type="entry name" value="GGT_ssub_C"/>
</dbReference>
<comment type="similarity">
    <text evidence="3 9">Belongs to the gamma-glutamyltransferase family.</text>
</comment>
<comment type="catalytic activity">
    <reaction evidence="8 9">
        <text>an N-terminal (5-L-glutamyl)-[peptide] + an alpha-amino acid = 5-L-glutamyl amino acid + an N-terminal L-alpha-aminoacyl-[peptide]</text>
        <dbReference type="Rhea" id="RHEA:23904"/>
        <dbReference type="Rhea" id="RHEA-COMP:9780"/>
        <dbReference type="Rhea" id="RHEA-COMP:9795"/>
        <dbReference type="ChEBI" id="CHEBI:77644"/>
        <dbReference type="ChEBI" id="CHEBI:78597"/>
        <dbReference type="ChEBI" id="CHEBI:78599"/>
        <dbReference type="ChEBI" id="CHEBI:78608"/>
        <dbReference type="EC" id="2.3.2.2"/>
    </reaction>
</comment>
<sequence length="630" mass="67838">MQVLPTYSSAYSSTYLSADSQTSSLRILPRLIAATLLLSLSLPSMAGAKSNNTTAANTKTPEMHGRGGAAATINEYATQSAMQVLNRGGNAIDAAVAAAATLGVTDPFSCGIGGGGFMLIYLAKEKRFITLDHRETAPQGFRSDAFMRDGKPIAWEDAVNSGMAVGVPGTVRGWDEALRRYGTMSFKKVLSPAIAVAERGFPITPIFHHLNQGAAAKFQRYSSSSALYLHQGQALPVGFHFRNPDLAKTYRLIAQAGVNGFYRGPVAQAFVNTVNQPPVNQGVAVVPGKMQLSDLDNYEARWRLPVHTTYRGLDLYSMGLPSSGGVTVFEALNMLEHFDLKKMPREQVEHLYLEAARLAFADRNAYLADPEYVDAPVQGLLSKAYAQQRAQLINPQQAMARDVAAVAGDPYQYQNDPSITLRPQTAAQKLQEERKHTTHLTVSDREGNIVSYTYTIEDWGGNGMVVPGYGFLLNNELTDFDFAAPHPNVPEAGKRPRSSISPVIALKEGKPAFTLGSPGGSTIITTVLQSIVNHVDLNMSMLKALGAPRLSERNDVVTQVEPGFAASAQAQALAAKGHRWTIDESDKEIGAASAIVFHADGSVTAVSEPERHGVGSAKVQIPEGPTKNRR</sequence>
<comment type="subunit">
    <text evidence="9">This enzyme consists of two polypeptide chains, which are synthesized in precursor form from a single polypeptide.</text>
</comment>
<dbReference type="InterPro" id="IPR000101">
    <property type="entry name" value="GGT_peptidase"/>
</dbReference>
<comment type="catalytic activity">
    <reaction evidence="1 9">
        <text>an S-substituted glutathione + H2O = an S-substituted L-cysteinylglycine + L-glutamate</text>
        <dbReference type="Rhea" id="RHEA:59468"/>
        <dbReference type="ChEBI" id="CHEBI:15377"/>
        <dbReference type="ChEBI" id="CHEBI:29985"/>
        <dbReference type="ChEBI" id="CHEBI:90779"/>
        <dbReference type="ChEBI" id="CHEBI:143103"/>
        <dbReference type="EC" id="3.4.19.13"/>
    </reaction>
</comment>
<evidence type="ECO:0000256" key="1">
    <source>
        <dbReference type="ARBA" id="ARBA00001049"/>
    </source>
</evidence>
<name>A0ABY9RJK6_9BURK</name>
<dbReference type="PANTHER" id="PTHR43199:SF1">
    <property type="entry name" value="GLUTATHIONE HYDROLASE PROENZYME"/>
    <property type="match status" value="1"/>
</dbReference>
<dbReference type="EMBL" id="CP133720">
    <property type="protein sequence ID" value="WMW80835.1"/>
    <property type="molecule type" value="Genomic_DNA"/>
</dbReference>
<evidence type="ECO:0000256" key="8">
    <source>
        <dbReference type="ARBA" id="ARBA00047417"/>
    </source>
</evidence>
<evidence type="ECO:0000256" key="5">
    <source>
        <dbReference type="ARBA" id="ARBA00022801"/>
    </source>
</evidence>
<dbReference type="Gene3D" id="1.10.246.130">
    <property type="match status" value="1"/>
</dbReference>
<dbReference type="InterPro" id="IPR029055">
    <property type="entry name" value="Ntn_hydrolases_N"/>
</dbReference>
<organism evidence="12 13">
    <name type="scientific">Undibacterium cyanobacteriorum</name>
    <dbReference type="NCBI Taxonomy" id="3073561"/>
    <lineage>
        <taxon>Bacteria</taxon>
        <taxon>Pseudomonadati</taxon>
        <taxon>Pseudomonadota</taxon>
        <taxon>Betaproteobacteria</taxon>
        <taxon>Burkholderiales</taxon>
        <taxon>Oxalobacteraceae</taxon>
        <taxon>Undibacterium</taxon>
    </lineage>
</organism>
<dbReference type="RefSeq" id="WP_309482326.1">
    <property type="nucleotide sequence ID" value="NZ_CP133720.1"/>
</dbReference>
<evidence type="ECO:0000256" key="2">
    <source>
        <dbReference type="ARBA" id="ARBA00001089"/>
    </source>
</evidence>
<evidence type="ECO:0000313" key="12">
    <source>
        <dbReference type="EMBL" id="WMW80835.1"/>
    </source>
</evidence>
<dbReference type="Proteomes" id="UP001181355">
    <property type="component" value="Chromosome"/>
</dbReference>
<keyword evidence="11" id="KW-0732">Signal</keyword>
<evidence type="ECO:0000256" key="4">
    <source>
        <dbReference type="ARBA" id="ARBA00022679"/>
    </source>
</evidence>
<dbReference type="GO" id="GO:0103068">
    <property type="term" value="F:leukotriene C4 gamma-glutamyl transferase activity"/>
    <property type="evidence" value="ECO:0007669"/>
    <property type="project" value="UniProtKB-EC"/>
</dbReference>
<dbReference type="InterPro" id="IPR043138">
    <property type="entry name" value="GGT_lsub"/>
</dbReference>
<feature type="signal peptide" evidence="11">
    <location>
        <begin position="1"/>
        <end position="46"/>
    </location>
</feature>
<dbReference type="Pfam" id="PF01019">
    <property type="entry name" value="G_glu_transpept"/>
    <property type="match status" value="1"/>
</dbReference>
<evidence type="ECO:0000256" key="10">
    <source>
        <dbReference type="SAM" id="MobiDB-lite"/>
    </source>
</evidence>
<dbReference type="SUPFAM" id="SSF56235">
    <property type="entry name" value="N-terminal nucleophile aminohydrolases (Ntn hydrolases)"/>
    <property type="match status" value="1"/>
</dbReference>
<protein>
    <recommendedName>
        <fullName evidence="9">Glutathione hydrolase proenzyme</fullName>
        <ecNumber evidence="9">2.3.2.2</ecNumber>
        <ecNumber evidence="9">3.4.19.13</ecNumber>
    </recommendedName>
    <component>
        <recommendedName>
            <fullName evidence="9">Glutathione hydrolase large chain</fullName>
        </recommendedName>
    </component>
    <component>
        <recommendedName>
            <fullName evidence="9">Glutathione hydrolase small chain</fullName>
        </recommendedName>
    </component>
</protein>
<comment type="PTM">
    <text evidence="9">Cleaved by autocatalysis into a large and a small subunit.</text>
</comment>
<keyword evidence="9" id="KW-0317">Glutathione biosynthesis</keyword>
<accession>A0ABY9RJK6</accession>
<dbReference type="EC" id="3.4.19.13" evidence="9"/>
<dbReference type="PRINTS" id="PR01210">
    <property type="entry name" value="GGTRANSPTASE"/>
</dbReference>
<feature type="chain" id="PRO_5047156189" description="Glutathione hydrolase proenzyme" evidence="11">
    <location>
        <begin position="47"/>
        <end position="630"/>
    </location>
</feature>
<proteinExistence type="inferred from homology"/>
<comment type="pathway">
    <text evidence="9">Sulfur metabolism; glutathione metabolism.</text>
</comment>
<feature type="region of interest" description="Disordered" evidence="10">
    <location>
        <begin position="607"/>
        <end position="630"/>
    </location>
</feature>
<keyword evidence="4 9" id="KW-0808">Transferase</keyword>
<evidence type="ECO:0000256" key="11">
    <source>
        <dbReference type="SAM" id="SignalP"/>
    </source>
</evidence>
<evidence type="ECO:0000256" key="7">
    <source>
        <dbReference type="ARBA" id="ARBA00023315"/>
    </source>
</evidence>
<dbReference type="PANTHER" id="PTHR43199">
    <property type="entry name" value="GLUTATHIONE HYDROLASE"/>
    <property type="match status" value="1"/>
</dbReference>
<evidence type="ECO:0000313" key="13">
    <source>
        <dbReference type="Proteomes" id="UP001181355"/>
    </source>
</evidence>
<dbReference type="EC" id="2.3.2.2" evidence="9"/>
<keyword evidence="7 9" id="KW-0012">Acyltransferase</keyword>
<comment type="catalytic activity">
    <reaction evidence="2 9">
        <text>glutathione + H2O = L-cysteinylglycine + L-glutamate</text>
        <dbReference type="Rhea" id="RHEA:28807"/>
        <dbReference type="ChEBI" id="CHEBI:15377"/>
        <dbReference type="ChEBI" id="CHEBI:29985"/>
        <dbReference type="ChEBI" id="CHEBI:57925"/>
        <dbReference type="ChEBI" id="CHEBI:61694"/>
        <dbReference type="EC" id="3.4.19.13"/>
    </reaction>
</comment>
<dbReference type="Gene3D" id="3.60.20.40">
    <property type="match status" value="1"/>
</dbReference>
<evidence type="ECO:0000256" key="3">
    <source>
        <dbReference type="ARBA" id="ARBA00009381"/>
    </source>
</evidence>
<dbReference type="NCBIfam" id="TIGR00066">
    <property type="entry name" value="g_glut_trans"/>
    <property type="match status" value="1"/>
</dbReference>
<keyword evidence="13" id="KW-1185">Reference proteome</keyword>
<keyword evidence="5 9" id="KW-0378">Hydrolase</keyword>
<evidence type="ECO:0000256" key="9">
    <source>
        <dbReference type="RuleBase" id="RU368036"/>
    </source>
</evidence>
<keyword evidence="6 9" id="KW-0865">Zymogen</keyword>
<gene>
    <name evidence="12" type="primary">ggt</name>
    <name evidence="12" type="ORF">RF679_00805</name>
</gene>
<dbReference type="InterPro" id="IPR051792">
    <property type="entry name" value="GGT_bact"/>
</dbReference>
<evidence type="ECO:0000256" key="6">
    <source>
        <dbReference type="ARBA" id="ARBA00023145"/>
    </source>
</evidence>